<sequence>MPKDEEEDDDEEENLAPEDGAGDAKQKKKPRKKKKKKSKPQDGDEVFEDICADPRNGLYWPAPEAVPVGDSPPGKDEEWVDITTLCDLAVNGMNVGEMVESSTFRLYDAMSAIEIMDPKMDTGFRSNEDMSLEKALTSGLVGKVLEEKVLAGVIDHLLMYYLLWLDGHTIIQTCFSCLYLQDPKRLLAPLPELASFVDALLIVCQHAQNAVTAAGVFDDEDFVPTMFGVDLQACVFSSDPQKVSNRLRKECDRLRAGKGDLVACRLEFMEQYMLAVVSLTGPNKGEAATAHLDKSLQLLQRMEANAEPPSDEVLQRFDASTNRKLLVPGPPRTVEPIKDPKVAFKMWTCHVQELTACTSLLDRSLNQLLQGVVVHKDESPNVLVRSIAQLTVAAPGFVRRLLLESLETHLFPPEALQHCKRLADPFINRCESMFLHLMKLAHLNTTRRFRRLAHVFPDFNELQHEAWRLDEALKATFAANLRYNRPSWAWIQEFTLQAMVSKLLLGFQLELYDEAEFHMIYWYVDYLLGLRIYNLNEVFHSKEATAGGGKKKSHPRPKDALGKLKPRNPPTSLLLLEATQSLVRGLFRALAFCCHGLLSSPPAVEAGLCQRFVLRFRSLEQFRLPHLPSFEDFKQSAVLAQDCAERRSVLQASQNSFLEATQLLDRVQPALKEESAECAGLAQSLRRVVVANQLGVTQLLRCLDSGAEELARKRVTAELVHHKQFVSLQVVDK</sequence>
<organism evidence="7 8">
    <name type="scientific">Symbiodinium necroappetens</name>
    <dbReference type="NCBI Taxonomy" id="1628268"/>
    <lineage>
        <taxon>Eukaryota</taxon>
        <taxon>Sar</taxon>
        <taxon>Alveolata</taxon>
        <taxon>Dinophyceae</taxon>
        <taxon>Suessiales</taxon>
        <taxon>Symbiodiniaceae</taxon>
        <taxon>Symbiodinium</taxon>
    </lineage>
</organism>
<feature type="region of interest" description="Disordered" evidence="4">
    <location>
        <begin position="1"/>
        <end position="50"/>
    </location>
</feature>
<feature type="domain" description="NAA35-like N-terminal" evidence="5">
    <location>
        <begin position="96"/>
        <end position="182"/>
    </location>
</feature>
<evidence type="ECO:0000256" key="2">
    <source>
        <dbReference type="ARBA" id="ARBA00006289"/>
    </source>
</evidence>
<dbReference type="InterPro" id="IPR057982">
    <property type="entry name" value="TPR_NAA35"/>
</dbReference>
<evidence type="ECO:0000259" key="6">
    <source>
        <dbReference type="Pfam" id="PF25789"/>
    </source>
</evidence>
<evidence type="ECO:0000256" key="1">
    <source>
        <dbReference type="ARBA" id="ARBA00004496"/>
    </source>
</evidence>
<reference evidence="7" key="1">
    <citation type="submission" date="2021-02" db="EMBL/GenBank/DDBJ databases">
        <authorList>
            <person name="Dougan E. K."/>
            <person name="Rhodes N."/>
            <person name="Thang M."/>
            <person name="Chan C."/>
        </authorList>
    </citation>
    <scope>NUCLEOTIDE SEQUENCE</scope>
</reference>
<dbReference type="InterPro" id="IPR057983">
    <property type="entry name" value="NAA35-like_N"/>
</dbReference>
<evidence type="ECO:0000313" key="7">
    <source>
        <dbReference type="EMBL" id="CAE7550883.1"/>
    </source>
</evidence>
<feature type="region of interest" description="Disordered" evidence="4">
    <location>
        <begin position="545"/>
        <end position="566"/>
    </location>
</feature>
<comment type="subcellular location">
    <subcellularLocation>
        <location evidence="1">Cytoplasm</location>
    </subcellularLocation>
</comment>
<comment type="similarity">
    <text evidence="2">Belongs to the MAK10 family.</text>
</comment>
<evidence type="ECO:0000256" key="3">
    <source>
        <dbReference type="ARBA" id="ARBA00022490"/>
    </source>
</evidence>
<feature type="compositionally biased region" description="Basic residues" evidence="4">
    <location>
        <begin position="26"/>
        <end position="38"/>
    </location>
</feature>
<feature type="compositionally biased region" description="Acidic residues" evidence="4">
    <location>
        <begin position="1"/>
        <end position="16"/>
    </location>
</feature>
<dbReference type="Proteomes" id="UP000601435">
    <property type="component" value="Unassembled WGS sequence"/>
</dbReference>
<dbReference type="AlphaFoldDB" id="A0A812TVG0"/>
<dbReference type="EMBL" id="CAJNJA010025875">
    <property type="protein sequence ID" value="CAE7550883.1"/>
    <property type="molecule type" value="Genomic_DNA"/>
</dbReference>
<evidence type="ECO:0000313" key="8">
    <source>
        <dbReference type="Proteomes" id="UP000601435"/>
    </source>
</evidence>
<dbReference type="Pfam" id="PF25789">
    <property type="entry name" value="TPR_NAA35"/>
    <property type="match status" value="1"/>
</dbReference>
<keyword evidence="3" id="KW-0963">Cytoplasm</keyword>
<accession>A0A812TVG0</accession>
<dbReference type="PANTHER" id="PTHR21373:SF0">
    <property type="entry name" value="N-ALPHA-ACETYLTRANSFERASE 35, NATC AUXILIARY SUBUNIT"/>
    <property type="match status" value="1"/>
</dbReference>
<proteinExistence type="inferred from homology"/>
<dbReference type="PANTHER" id="PTHR21373">
    <property type="entry name" value="GLUCOSE REPRESSIBLE PROTEIN MAK10"/>
    <property type="match status" value="1"/>
</dbReference>
<dbReference type="InterPro" id="IPR007244">
    <property type="entry name" value="Naa35_N"/>
</dbReference>
<dbReference type="OrthoDB" id="269405at2759"/>
<feature type="domain" description="NAA35-like TPR repeats" evidence="6">
    <location>
        <begin position="356"/>
        <end position="726"/>
    </location>
</feature>
<evidence type="ECO:0000256" key="4">
    <source>
        <dbReference type="SAM" id="MobiDB-lite"/>
    </source>
</evidence>
<gene>
    <name evidence="7" type="primary">NAA35</name>
    <name evidence="7" type="ORF">SNEC2469_LOCUS15869</name>
</gene>
<protein>
    <submittedName>
        <fullName evidence="7">NAA35 protein</fullName>
    </submittedName>
</protein>
<comment type="caution">
    <text evidence="7">The sequence shown here is derived from an EMBL/GenBank/DDBJ whole genome shotgun (WGS) entry which is preliminary data.</text>
</comment>
<dbReference type="Pfam" id="PF04112">
    <property type="entry name" value="Mak10"/>
    <property type="match status" value="1"/>
</dbReference>
<name>A0A812TVG0_9DINO</name>
<keyword evidence="8" id="KW-1185">Reference proteome</keyword>
<dbReference type="GO" id="GO:0031417">
    <property type="term" value="C:NatC complex"/>
    <property type="evidence" value="ECO:0007669"/>
    <property type="project" value="InterPro"/>
</dbReference>
<evidence type="ECO:0000259" key="5">
    <source>
        <dbReference type="Pfam" id="PF04112"/>
    </source>
</evidence>